<organism evidence="2 3">
    <name type="scientific">Gymnopus androsaceus JB14</name>
    <dbReference type="NCBI Taxonomy" id="1447944"/>
    <lineage>
        <taxon>Eukaryota</taxon>
        <taxon>Fungi</taxon>
        <taxon>Dikarya</taxon>
        <taxon>Basidiomycota</taxon>
        <taxon>Agaricomycotina</taxon>
        <taxon>Agaricomycetes</taxon>
        <taxon>Agaricomycetidae</taxon>
        <taxon>Agaricales</taxon>
        <taxon>Marasmiineae</taxon>
        <taxon>Omphalotaceae</taxon>
        <taxon>Gymnopus</taxon>
    </lineage>
</organism>
<accession>A0A6A4I513</accession>
<feature type="compositionally biased region" description="Polar residues" evidence="1">
    <location>
        <begin position="279"/>
        <end position="289"/>
    </location>
</feature>
<feature type="compositionally biased region" description="Acidic residues" evidence="1">
    <location>
        <begin position="320"/>
        <end position="330"/>
    </location>
</feature>
<feature type="compositionally biased region" description="Polar residues" evidence="1">
    <location>
        <begin position="1"/>
        <end position="21"/>
    </location>
</feature>
<protein>
    <submittedName>
        <fullName evidence="2">Uncharacterized protein</fullName>
    </submittedName>
</protein>
<feature type="compositionally biased region" description="Basic and acidic residues" evidence="1">
    <location>
        <begin position="73"/>
        <end position="86"/>
    </location>
</feature>
<reference evidence="2" key="1">
    <citation type="journal article" date="2019" name="Environ. Microbiol.">
        <title>Fungal ecological strategies reflected in gene transcription - a case study of two litter decomposers.</title>
        <authorList>
            <person name="Barbi F."/>
            <person name="Kohler A."/>
            <person name="Barry K."/>
            <person name="Baskaran P."/>
            <person name="Daum C."/>
            <person name="Fauchery L."/>
            <person name="Ihrmark K."/>
            <person name="Kuo A."/>
            <person name="LaButti K."/>
            <person name="Lipzen A."/>
            <person name="Morin E."/>
            <person name="Grigoriev I.V."/>
            <person name="Henrissat B."/>
            <person name="Lindahl B."/>
            <person name="Martin F."/>
        </authorList>
    </citation>
    <scope>NUCLEOTIDE SEQUENCE</scope>
    <source>
        <strain evidence="2">JB14</strain>
    </source>
</reference>
<feature type="compositionally biased region" description="Polar residues" evidence="1">
    <location>
        <begin position="160"/>
        <end position="170"/>
    </location>
</feature>
<dbReference type="Proteomes" id="UP000799118">
    <property type="component" value="Unassembled WGS sequence"/>
</dbReference>
<feature type="compositionally biased region" description="Low complexity" evidence="1">
    <location>
        <begin position="62"/>
        <end position="71"/>
    </location>
</feature>
<evidence type="ECO:0000313" key="2">
    <source>
        <dbReference type="EMBL" id="KAE9404247.1"/>
    </source>
</evidence>
<sequence>MLQAGSQTGAGTTSKLGQTLPSFEVVKAPRGIDLQDLKEQMDRDLDLQQQHGSHSHSRTASRPRSGSASAAMIRRDSGDRDADHGRMSSAVSAPMLAAIPVVVNAIPSSSMATRPGAALLPLRSALKNPSRTPSPMSVSSGSQVSHPVPVGMSGLGGAGTSLQQQLSSVRAASPLATMTRVPNGDIHVKGKGKAVDAAQDGTQFRKAPDSDSDSDSDAASISSYETGHERFDDGVELDSGEETETGHNGIDHLHRISTFGHGHDDDSGGSSDVSHSGSTETPMETQNVTDAPAPTTPPKRRKSVRVSLQPTFSATPPAIEYEETEEEEGEENRSQKANGHANGDYWGLGSSHTAAPQDIWADSSDEDVEYQQARTLLSKFSTKKHQSDGGRKSKVQR</sequence>
<gene>
    <name evidence="2" type="ORF">BT96DRAFT_433694</name>
</gene>
<name>A0A6A4I513_9AGAR</name>
<keyword evidence="3" id="KW-1185">Reference proteome</keyword>
<feature type="compositionally biased region" description="Low complexity" evidence="1">
    <location>
        <begin position="268"/>
        <end position="278"/>
    </location>
</feature>
<evidence type="ECO:0000313" key="3">
    <source>
        <dbReference type="Proteomes" id="UP000799118"/>
    </source>
</evidence>
<feature type="region of interest" description="Disordered" evidence="1">
    <location>
        <begin position="126"/>
        <end position="397"/>
    </location>
</feature>
<proteinExistence type="predicted"/>
<dbReference type="OrthoDB" id="3358861at2759"/>
<dbReference type="AlphaFoldDB" id="A0A6A4I513"/>
<feature type="compositionally biased region" description="Basic and acidic residues" evidence="1">
    <location>
        <begin position="33"/>
        <end position="46"/>
    </location>
</feature>
<feature type="compositionally biased region" description="Low complexity" evidence="1">
    <location>
        <begin position="129"/>
        <end position="150"/>
    </location>
</feature>
<evidence type="ECO:0000256" key="1">
    <source>
        <dbReference type="SAM" id="MobiDB-lite"/>
    </source>
</evidence>
<feature type="compositionally biased region" description="Acidic residues" evidence="1">
    <location>
        <begin position="234"/>
        <end position="243"/>
    </location>
</feature>
<feature type="region of interest" description="Disordered" evidence="1">
    <location>
        <begin position="1"/>
        <end position="87"/>
    </location>
</feature>
<dbReference type="EMBL" id="ML769418">
    <property type="protein sequence ID" value="KAE9404247.1"/>
    <property type="molecule type" value="Genomic_DNA"/>
</dbReference>